<evidence type="ECO:0000256" key="8">
    <source>
        <dbReference type="ARBA" id="ARBA00022723"/>
    </source>
</evidence>
<evidence type="ECO:0000256" key="17">
    <source>
        <dbReference type="SAM" id="Phobius"/>
    </source>
</evidence>
<keyword evidence="10 14" id="KW-0460">Magnesium</keyword>
<feature type="binding site" evidence="16">
    <location>
        <position position="29"/>
    </location>
    <ligand>
        <name>Mg(2+)</name>
        <dbReference type="ChEBI" id="CHEBI:18420"/>
        <label>1</label>
        <note>catalytic</note>
    </ligand>
</feature>
<evidence type="ECO:0000256" key="16">
    <source>
        <dbReference type="PIRSR" id="PIRSR028980-2"/>
    </source>
</evidence>
<comment type="function">
    <text evidence="1 14">Adds a GMP to the 5'-end of tRNA(His) after transcription and RNase P cleavage.</text>
</comment>
<dbReference type="PANTHER" id="PTHR12729:SF6">
    <property type="entry name" value="TRNA(HIS) GUANYLYLTRANSFERASE-RELATED"/>
    <property type="match status" value="1"/>
</dbReference>
<gene>
    <name evidence="20" type="ORF">EW145_g3419</name>
</gene>
<evidence type="ECO:0000256" key="9">
    <source>
        <dbReference type="ARBA" id="ARBA00022741"/>
    </source>
</evidence>
<evidence type="ECO:0000259" key="18">
    <source>
        <dbReference type="Pfam" id="PF04446"/>
    </source>
</evidence>
<feature type="binding site" evidence="16">
    <location>
        <position position="30"/>
    </location>
    <ligand>
        <name>Mg(2+)</name>
        <dbReference type="ChEBI" id="CHEBI:18420"/>
        <label>1</label>
        <note>catalytic</note>
    </ligand>
</feature>
<evidence type="ECO:0000256" key="10">
    <source>
        <dbReference type="ARBA" id="ARBA00022842"/>
    </source>
</evidence>
<feature type="binding site" evidence="15">
    <location>
        <begin position="75"/>
        <end position="76"/>
    </location>
    <ligand>
        <name>GTP</name>
        <dbReference type="ChEBI" id="CHEBI:37565"/>
    </ligand>
</feature>
<comment type="similarity">
    <text evidence="2 14">Belongs to the tRNA(His) guanylyltransferase family.</text>
</comment>
<dbReference type="InterPro" id="IPR038469">
    <property type="entry name" value="tRNAHis_GuaTrfase_Thg1_sf"/>
</dbReference>
<evidence type="ECO:0000256" key="6">
    <source>
        <dbReference type="ARBA" id="ARBA00022694"/>
    </source>
</evidence>
<dbReference type="InterPro" id="IPR024956">
    <property type="entry name" value="tRNAHis_GuaTrfase_cat"/>
</dbReference>
<evidence type="ECO:0000256" key="2">
    <source>
        <dbReference type="ARBA" id="ARBA00010113"/>
    </source>
</evidence>
<evidence type="ECO:0000313" key="21">
    <source>
        <dbReference type="Proteomes" id="UP000308199"/>
    </source>
</evidence>
<proteinExistence type="inferred from homology"/>
<sequence length="294" mass="33923">MAGTKYAYVKNFELPDPLLPNTFIVLRVDGHAFHRFTDTHTFAKPNDERGLLLMDHAARAVMEEYKDIVLGFGESDEFSFLLRRSTSMYNRRESKILTTLVSHFTAFYIFYWSTYFPDTPLQYPPTFDGRLVLYPSQKEVKDYFAWRQADTHINNLYNTVFWALVQQGGQTTTEAHATLRGTISSQKHEILFTRFGVNYNALPSRYRKGSVLLREIDLGTEFVSHHSPLLENAHVAVNNSENTFPLDLVADSPGLGETNFRATKKRRKAVVQVLHDDIISDEFWEKRPMLLNGE</sequence>
<organism evidence="20 21">
    <name type="scientific">Phellinidium pouzarii</name>
    <dbReference type="NCBI Taxonomy" id="167371"/>
    <lineage>
        <taxon>Eukaryota</taxon>
        <taxon>Fungi</taxon>
        <taxon>Dikarya</taxon>
        <taxon>Basidiomycota</taxon>
        <taxon>Agaricomycotina</taxon>
        <taxon>Agaricomycetes</taxon>
        <taxon>Hymenochaetales</taxon>
        <taxon>Hymenochaetaceae</taxon>
        <taxon>Phellinidium</taxon>
    </lineage>
</organism>
<feature type="domain" description="Thg1 C-terminal" evidence="19">
    <location>
        <begin position="138"/>
        <end position="279"/>
    </location>
</feature>
<keyword evidence="21" id="KW-1185">Reference proteome</keyword>
<evidence type="ECO:0000256" key="1">
    <source>
        <dbReference type="ARBA" id="ARBA00002939"/>
    </source>
</evidence>
<feature type="binding site" evidence="16">
    <location>
        <position position="29"/>
    </location>
    <ligand>
        <name>Mg(2+)</name>
        <dbReference type="ChEBI" id="CHEBI:18420"/>
        <label>2</label>
        <note>catalytic</note>
    </ligand>
</feature>
<comment type="cofactor">
    <cofactor evidence="16">
        <name>Mg(2+)</name>
        <dbReference type="ChEBI" id="CHEBI:18420"/>
    </cofactor>
    <text evidence="16">Binds 2 magnesium ions per subunit.</text>
</comment>
<evidence type="ECO:0000256" key="14">
    <source>
        <dbReference type="PIRNR" id="PIRNR028980"/>
    </source>
</evidence>
<feature type="binding site" evidence="15">
    <location>
        <begin position="29"/>
        <end position="34"/>
    </location>
    <ligand>
        <name>GTP</name>
        <dbReference type="ChEBI" id="CHEBI:37565"/>
    </ligand>
</feature>
<evidence type="ECO:0000256" key="7">
    <source>
        <dbReference type="ARBA" id="ARBA00022695"/>
    </source>
</evidence>
<keyword evidence="11 14" id="KW-0342">GTP-binding</keyword>
<dbReference type="PIRSF" id="PIRSF028980">
    <property type="entry name" value="tRNAHis_guanylyltransferase"/>
    <property type="match status" value="1"/>
</dbReference>
<name>A0A4S4L7D8_9AGAM</name>
<keyword evidence="8 14" id="KW-0479">Metal-binding</keyword>
<dbReference type="Gene3D" id="3.30.70.3000">
    <property type="match status" value="1"/>
</dbReference>
<feature type="domain" description="tRNAHis guanylyltransferase catalytic" evidence="18">
    <location>
        <begin position="6"/>
        <end position="135"/>
    </location>
</feature>
<dbReference type="GO" id="GO:0000287">
    <property type="term" value="F:magnesium ion binding"/>
    <property type="evidence" value="ECO:0007669"/>
    <property type="project" value="UniProtKB-UniRule"/>
</dbReference>
<protein>
    <recommendedName>
        <fullName evidence="4 14">tRNA(His) guanylyltransferase</fullName>
        <ecNumber evidence="3 14">2.7.7.79</ecNumber>
    </recommendedName>
    <alternativeName>
        <fullName evidence="12 14">tRNA-histidine guanylyltransferase</fullName>
    </alternativeName>
</protein>
<dbReference type="Pfam" id="PF04446">
    <property type="entry name" value="Thg1"/>
    <property type="match status" value="1"/>
</dbReference>
<evidence type="ECO:0000256" key="15">
    <source>
        <dbReference type="PIRSR" id="PIRSR028980-1"/>
    </source>
</evidence>
<dbReference type="FunFam" id="3.30.70.3000:FF:000001">
    <property type="entry name" value="tRNA(His) guanylyltransferase"/>
    <property type="match status" value="1"/>
</dbReference>
<dbReference type="GO" id="GO:0006400">
    <property type="term" value="P:tRNA modification"/>
    <property type="evidence" value="ECO:0007669"/>
    <property type="project" value="UniProtKB-UniRule"/>
</dbReference>
<keyword evidence="17" id="KW-0472">Membrane</keyword>
<comment type="caution">
    <text evidence="20">The sequence shown here is derived from an EMBL/GenBank/DDBJ whole genome shotgun (WGS) entry which is preliminary data.</text>
</comment>
<feature type="transmembrane region" description="Helical" evidence="17">
    <location>
        <begin position="96"/>
        <end position="115"/>
    </location>
</feature>
<feature type="binding site" evidence="16">
    <location>
        <position position="76"/>
    </location>
    <ligand>
        <name>Mg(2+)</name>
        <dbReference type="ChEBI" id="CHEBI:18420"/>
        <label>1</label>
        <note>catalytic</note>
    </ligand>
</feature>
<keyword evidence="5 14" id="KW-0808">Transferase</keyword>
<dbReference type="AlphaFoldDB" id="A0A4S4L7D8"/>
<keyword evidence="17" id="KW-0812">Transmembrane</keyword>
<dbReference type="InterPro" id="IPR007537">
    <property type="entry name" value="tRNAHis_GuaTrfase_Thg1"/>
</dbReference>
<dbReference type="Proteomes" id="UP000308199">
    <property type="component" value="Unassembled WGS sequence"/>
</dbReference>
<evidence type="ECO:0000259" key="19">
    <source>
        <dbReference type="Pfam" id="PF14413"/>
    </source>
</evidence>
<comment type="catalytic activity">
    <reaction evidence="13 14">
        <text>a 5'-end ribonucleotide-tRNA(His) + GTP + ATP + H2O = a 5'-end phospho-guanosine-ribonucleotide-tRNA(His) + AMP + 2 diphosphate + H(+)</text>
        <dbReference type="Rhea" id="RHEA:54564"/>
        <dbReference type="Rhea" id="RHEA-COMP:14193"/>
        <dbReference type="Rhea" id="RHEA-COMP:14917"/>
        <dbReference type="ChEBI" id="CHEBI:15377"/>
        <dbReference type="ChEBI" id="CHEBI:15378"/>
        <dbReference type="ChEBI" id="CHEBI:30616"/>
        <dbReference type="ChEBI" id="CHEBI:33019"/>
        <dbReference type="ChEBI" id="CHEBI:37565"/>
        <dbReference type="ChEBI" id="CHEBI:138282"/>
        <dbReference type="ChEBI" id="CHEBI:141847"/>
        <dbReference type="ChEBI" id="CHEBI:456215"/>
        <dbReference type="EC" id="2.7.7.79"/>
    </reaction>
</comment>
<evidence type="ECO:0000256" key="5">
    <source>
        <dbReference type="ARBA" id="ARBA00022679"/>
    </source>
</evidence>
<evidence type="ECO:0000256" key="3">
    <source>
        <dbReference type="ARBA" id="ARBA00012511"/>
    </source>
</evidence>
<dbReference type="GO" id="GO:0008193">
    <property type="term" value="F:tRNA guanylyltransferase activity"/>
    <property type="evidence" value="ECO:0007669"/>
    <property type="project" value="UniProtKB-UniRule"/>
</dbReference>
<evidence type="ECO:0000256" key="12">
    <source>
        <dbReference type="ARBA" id="ARBA00032480"/>
    </source>
</evidence>
<dbReference type="GO" id="GO:0005525">
    <property type="term" value="F:GTP binding"/>
    <property type="evidence" value="ECO:0007669"/>
    <property type="project" value="UniProtKB-UniRule"/>
</dbReference>
<reference evidence="20 21" key="1">
    <citation type="submission" date="2019-02" db="EMBL/GenBank/DDBJ databases">
        <title>Genome sequencing of the rare red list fungi Phellinidium pouzarii.</title>
        <authorList>
            <person name="Buettner E."/>
            <person name="Kellner H."/>
        </authorList>
    </citation>
    <scope>NUCLEOTIDE SEQUENCE [LARGE SCALE GENOMIC DNA]</scope>
    <source>
        <strain evidence="20 21">DSM 108285</strain>
    </source>
</reference>
<dbReference type="Pfam" id="PF14413">
    <property type="entry name" value="Thg1C"/>
    <property type="match status" value="1"/>
</dbReference>
<evidence type="ECO:0000313" key="20">
    <source>
        <dbReference type="EMBL" id="THH07369.1"/>
    </source>
</evidence>
<evidence type="ECO:0000256" key="4">
    <source>
        <dbReference type="ARBA" id="ARBA00015443"/>
    </source>
</evidence>
<keyword evidence="9 14" id="KW-0547">Nucleotide-binding</keyword>
<dbReference type="PANTHER" id="PTHR12729">
    <property type="entry name" value="TRNA(HIS) GUANYLYLTRANSFERASE-RELATED"/>
    <property type="match status" value="1"/>
</dbReference>
<dbReference type="EC" id="2.7.7.79" evidence="3 14"/>
<dbReference type="InterPro" id="IPR025845">
    <property type="entry name" value="Thg1_C_dom"/>
</dbReference>
<evidence type="ECO:0000256" key="13">
    <source>
        <dbReference type="ARBA" id="ARBA00047281"/>
    </source>
</evidence>
<dbReference type="OrthoDB" id="62560at2759"/>
<evidence type="ECO:0000256" key="11">
    <source>
        <dbReference type="ARBA" id="ARBA00023134"/>
    </source>
</evidence>
<keyword evidence="6 14" id="KW-0819">tRNA processing</keyword>
<keyword evidence="17" id="KW-1133">Transmembrane helix</keyword>
<keyword evidence="7 14" id="KW-0548">Nucleotidyltransferase</keyword>
<feature type="binding site" evidence="16">
    <location>
        <position position="76"/>
    </location>
    <ligand>
        <name>Mg(2+)</name>
        <dbReference type="ChEBI" id="CHEBI:18420"/>
        <label>2</label>
        <note>catalytic</note>
    </ligand>
</feature>
<accession>A0A4S4L7D8</accession>
<dbReference type="EMBL" id="SGPK01000146">
    <property type="protein sequence ID" value="THH07369.1"/>
    <property type="molecule type" value="Genomic_DNA"/>
</dbReference>